<dbReference type="Proteomes" id="UP000054564">
    <property type="component" value="Unassembled WGS sequence"/>
</dbReference>
<evidence type="ECO:0000256" key="1">
    <source>
        <dbReference type="SAM" id="MobiDB-lite"/>
    </source>
</evidence>
<dbReference type="PANTHER" id="PTHR33050">
    <property type="entry name" value="REVERSE TRANSCRIPTASE DOMAIN-CONTAINING PROTEIN"/>
    <property type="match status" value="1"/>
</dbReference>
<accession>A0A0L0VKU9</accession>
<dbReference type="InterPro" id="IPR052055">
    <property type="entry name" value="Hepadnavirus_pol/RT"/>
</dbReference>
<feature type="compositionally biased region" description="Basic and acidic residues" evidence="1">
    <location>
        <begin position="100"/>
        <end position="121"/>
    </location>
</feature>
<name>A0A0L0VKU9_9BASI</name>
<dbReference type="SUPFAM" id="SSF56672">
    <property type="entry name" value="DNA/RNA polymerases"/>
    <property type="match status" value="1"/>
</dbReference>
<dbReference type="AlphaFoldDB" id="A0A0L0VKU9"/>
<comment type="caution">
    <text evidence="2">The sequence shown here is derived from an EMBL/GenBank/DDBJ whole genome shotgun (WGS) entry which is preliminary data.</text>
</comment>
<sequence>MARWLLAHKANADAILAEEGFMVALRYDIQVRTSAFAHRVTLSSGCKSLVDISVLRPKITQSCYTTARKFNKLEFLDNPYTKGGARATWEAGTRSPAPQELEKEPNELQHQELRSARDHPSKVNQNLHESPHLTEQEITILSLPAEDVNQTEPIESPVKTQGWPSEIRCEMNIDEWSAALHKANLIPEFSDVLDGFNQGIPPNHNLGPQRPFFTPNNHTSAWEVKGKIEEKLAKEVLEGQMFGPFTHEQVKKKFKFFRSNPLGAVTNGDGSLRPTNDLLYPVARKETPSVHYFLRAREGPVLLAIFDWEKAYRQIPTAMDQWPFLMIKNFKGNLLLDTRITFGGVAGCGSFGRPADAWKRIMLHEFDLIQIFRWVDDNLFIKDPNSTTRMETIVDRSNTLGVKTNSEKFSPFAFEQKYIGFLWNGKKKTVRLPDGKLFDRLAQLKQFANQPVFLYKEVEVMVGRLNHVSYLLPQLRTYLCSFYRWLKSWIVPRAPRELPLDVKADLERWTHTLLRFKETRLIPNPEPTEIGWVGDASTGFGMGILIGHRWAQFQLVQGWNRQADQDGGIAWLETVAIRLGLLMLEELGIKQGKTFIVWTDNTTTEGAIRKRKSKDKWVNEEWKLIQDNLVRLQTDIEGRRVTSNKNRADALSRGITEGHQWRHLVTISLPQDLERHMFQVYL</sequence>
<dbReference type="PANTHER" id="PTHR33050:SF7">
    <property type="entry name" value="RIBONUCLEASE H"/>
    <property type="match status" value="1"/>
</dbReference>
<feature type="region of interest" description="Disordered" evidence="1">
    <location>
        <begin position="85"/>
        <end position="130"/>
    </location>
</feature>
<protein>
    <recommendedName>
        <fullName evidence="4">Reverse transcriptase domain-containing protein</fullName>
    </recommendedName>
</protein>
<dbReference type="STRING" id="1165861.A0A0L0VKU9"/>
<proteinExistence type="predicted"/>
<reference evidence="3" key="1">
    <citation type="submission" date="2014-03" db="EMBL/GenBank/DDBJ databases">
        <title>The Genome Sequence of Puccinia striiformis f. sp. tritici PST-78.</title>
        <authorList>
            <consortium name="The Broad Institute Genome Sequencing Platform"/>
            <person name="Cuomo C."/>
            <person name="Hulbert S."/>
            <person name="Chen X."/>
            <person name="Walker B."/>
            <person name="Young S.K."/>
            <person name="Zeng Q."/>
            <person name="Gargeya S."/>
            <person name="Fitzgerald M."/>
            <person name="Haas B."/>
            <person name="Abouelleil A."/>
            <person name="Alvarado L."/>
            <person name="Arachchi H.M."/>
            <person name="Berlin A.M."/>
            <person name="Chapman S.B."/>
            <person name="Goldberg J."/>
            <person name="Griggs A."/>
            <person name="Gujja S."/>
            <person name="Hansen M."/>
            <person name="Howarth C."/>
            <person name="Imamovic A."/>
            <person name="Larimer J."/>
            <person name="McCowan C."/>
            <person name="Montmayeur A."/>
            <person name="Murphy C."/>
            <person name="Neiman D."/>
            <person name="Pearson M."/>
            <person name="Priest M."/>
            <person name="Roberts A."/>
            <person name="Saif S."/>
            <person name="Shea T."/>
            <person name="Sisk P."/>
            <person name="Sykes S."/>
            <person name="Wortman J."/>
            <person name="Nusbaum C."/>
            <person name="Birren B."/>
        </authorList>
    </citation>
    <scope>NUCLEOTIDE SEQUENCE [LARGE SCALE GENOMIC DNA]</scope>
    <source>
        <strain evidence="3">race PST-78</strain>
    </source>
</reference>
<dbReference type="InterPro" id="IPR043502">
    <property type="entry name" value="DNA/RNA_pol_sf"/>
</dbReference>
<dbReference type="EMBL" id="AJIL01000041">
    <property type="protein sequence ID" value="KNE99902.1"/>
    <property type="molecule type" value="Genomic_DNA"/>
</dbReference>
<organism evidence="2 3">
    <name type="scientific">Puccinia striiformis f. sp. tritici PST-78</name>
    <dbReference type="NCBI Taxonomy" id="1165861"/>
    <lineage>
        <taxon>Eukaryota</taxon>
        <taxon>Fungi</taxon>
        <taxon>Dikarya</taxon>
        <taxon>Basidiomycota</taxon>
        <taxon>Pucciniomycotina</taxon>
        <taxon>Pucciniomycetes</taxon>
        <taxon>Pucciniales</taxon>
        <taxon>Pucciniaceae</taxon>
        <taxon>Puccinia</taxon>
    </lineage>
</organism>
<evidence type="ECO:0000313" key="3">
    <source>
        <dbReference type="Proteomes" id="UP000054564"/>
    </source>
</evidence>
<evidence type="ECO:0000313" key="2">
    <source>
        <dbReference type="EMBL" id="KNE99902.1"/>
    </source>
</evidence>
<gene>
    <name evidence="2" type="ORF">PSTG_06755</name>
</gene>
<evidence type="ECO:0008006" key="4">
    <source>
        <dbReference type="Google" id="ProtNLM"/>
    </source>
</evidence>
<keyword evidence="3" id="KW-1185">Reference proteome</keyword>